<dbReference type="GO" id="GO:1904491">
    <property type="term" value="P:protein localization to ciliary transition zone"/>
    <property type="evidence" value="ECO:0007669"/>
    <property type="project" value="TreeGrafter"/>
</dbReference>
<dbReference type="GO" id="GO:0036064">
    <property type="term" value="C:ciliary basal body"/>
    <property type="evidence" value="ECO:0007669"/>
    <property type="project" value="TreeGrafter"/>
</dbReference>
<organism evidence="1">
    <name type="scientific">Petromyzon marinus</name>
    <name type="common">Sea lamprey</name>
    <dbReference type="NCBI Taxonomy" id="7757"/>
    <lineage>
        <taxon>Eukaryota</taxon>
        <taxon>Metazoa</taxon>
        <taxon>Chordata</taxon>
        <taxon>Craniata</taxon>
        <taxon>Vertebrata</taxon>
        <taxon>Cyclostomata</taxon>
        <taxon>Hyperoartia</taxon>
        <taxon>Petromyzontiformes</taxon>
        <taxon>Petromyzontidae</taxon>
        <taxon>Petromyzon</taxon>
    </lineage>
</organism>
<name>S4RI92_PETMA</name>
<dbReference type="GO" id="GO:0090090">
    <property type="term" value="P:negative regulation of canonical Wnt signaling pathway"/>
    <property type="evidence" value="ECO:0007669"/>
    <property type="project" value="InterPro"/>
</dbReference>
<dbReference type="InterPro" id="IPR029775">
    <property type="entry name" value="NPHP4"/>
</dbReference>
<reference evidence="1" key="1">
    <citation type="submission" date="2025-08" db="UniProtKB">
        <authorList>
            <consortium name="Ensembl"/>
        </authorList>
    </citation>
    <scope>IDENTIFICATION</scope>
</reference>
<dbReference type="STRING" id="7757.ENSPMAP00000004924"/>
<dbReference type="GeneTree" id="ENSGT00940000175714"/>
<dbReference type="AlphaFoldDB" id="S4RI92"/>
<sequence>AQASPDLRYQLRLTFFDLVFRKFFGCTWMSRPRAAATDGGSPGKSRSVSFNAPVYFYTSLCHPAVVLVLEVVCLSPQQRSERANPNVSCGWGILRIFTVSSGQSIADGEARLTLYHGTPRALLIPDFVDPIECK</sequence>
<dbReference type="Ensembl" id="ENSPMAT00000004943.1">
    <property type="protein sequence ID" value="ENSPMAP00000004924.1"/>
    <property type="gene ID" value="ENSPMAG00000004487.1"/>
</dbReference>
<proteinExistence type="predicted"/>
<dbReference type="PANTHER" id="PTHR31043:SF3">
    <property type="entry name" value="NEPHROCYSTIN-4"/>
    <property type="match status" value="1"/>
</dbReference>
<dbReference type="PANTHER" id="PTHR31043">
    <property type="entry name" value="NEPHROCYSTIN-4"/>
    <property type="match status" value="1"/>
</dbReference>
<evidence type="ECO:0000313" key="1">
    <source>
        <dbReference type="Ensembl" id="ENSPMAP00000004924.1"/>
    </source>
</evidence>
<dbReference type="GO" id="GO:0097730">
    <property type="term" value="C:non-motile cilium"/>
    <property type="evidence" value="ECO:0007669"/>
    <property type="project" value="InterPro"/>
</dbReference>
<accession>S4RI92</accession>
<protein>
    <submittedName>
        <fullName evidence="1">Uncharacterized protein</fullName>
    </submittedName>
</protein>
<dbReference type="HOGENOM" id="CLU_1901091_0_0_1"/>
<dbReference type="GO" id="GO:0097546">
    <property type="term" value="C:ciliary base"/>
    <property type="evidence" value="ECO:0007669"/>
    <property type="project" value="TreeGrafter"/>
</dbReference>
<reference evidence="1" key="2">
    <citation type="submission" date="2025-09" db="UniProtKB">
        <authorList>
            <consortium name="Ensembl"/>
        </authorList>
    </citation>
    <scope>IDENTIFICATION</scope>
</reference>
<dbReference type="GO" id="GO:0035869">
    <property type="term" value="C:ciliary transition zone"/>
    <property type="evidence" value="ECO:0007669"/>
    <property type="project" value="TreeGrafter"/>
</dbReference>